<keyword evidence="3 8" id="KW-0349">Heme</keyword>
<keyword evidence="5 9" id="KW-0560">Oxidoreductase</keyword>
<proteinExistence type="inferred from homology"/>
<name>A0A5C3MU48_9AGAM</name>
<feature type="compositionally biased region" description="Polar residues" evidence="10">
    <location>
        <begin position="542"/>
        <end position="552"/>
    </location>
</feature>
<reference evidence="11 12" key="1">
    <citation type="journal article" date="2019" name="Nat. Ecol. Evol.">
        <title>Megaphylogeny resolves global patterns of mushroom evolution.</title>
        <authorList>
            <person name="Varga T."/>
            <person name="Krizsan K."/>
            <person name="Foldi C."/>
            <person name="Dima B."/>
            <person name="Sanchez-Garcia M."/>
            <person name="Sanchez-Ramirez S."/>
            <person name="Szollosi G.J."/>
            <person name="Szarkandi J.G."/>
            <person name="Papp V."/>
            <person name="Albert L."/>
            <person name="Andreopoulos W."/>
            <person name="Angelini C."/>
            <person name="Antonin V."/>
            <person name="Barry K.W."/>
            <person name="Bougher N.L."/>
            <person name="Buchanan P."/>
            <person name="Buyck B."/>
            <person name="Bense V."/>
            <person name="Catcheside P."/>
            <person name="Chovatia M."/>
            <person name="Cooper J."/>
            <person name="Damon W."/>
            <person name="Desjardin D."/>
            <person name="Finy P."/>
            <person name="Geml J."/>
            <person name="Haridas S."/>
            <person name="Hughes K."/>
            <person name="Justo A."/>
            <person name="Karasinski D."/>
            <person name="Kautmanova I."/>
            <person name="Kiss B."/>
            <person name="Kocsube S."/>
            <person name="Kotiranta H."/>
            <person name="LaButti K.M."/>
            <person name="Lechner B.E."/>
            <person name="Liimatainen K."/>
            <person name="Lipzen A."/>
            <person name="Lukacs Z."/>
            <person name="Mihaltcheva S."/>
            <person name="Morgado L.N."/>
            <person name="Niskanen T."/>
            <person name="Noordeloos M.E."/>
            <person name="Ohm R.A."/>
            <person name="Ortiz-Santana B."/>
            <person name="Ovrebo C."/>
            <person name="Racz N."/>
            <person name="Riley R."/>
            <person name="Savchenko A."/>
            <person name="Shiryaev A."/>
            <person name="Soop K."/>
            <person name="Spirin V."/>
            <person name="Szebenyi C."/>
            <person name="Tomsovsky M."/>
            <person name="Tulloss R.E."/>
            <person name="Uehling J."/>
            <person name="Grigoriev I.V."/>
            <person name="Vagvolgyi C."/>
            <person name="Papp T."/>
            <person name="Martin F.M."/>
            <person name="Miettinen O."/>
            <person name="Hibbett D.S."/>
            <person name="Nagy L.G."/>
        </authorList>
    </citation>
    <scope>NUCLEOTIDE SEQUENCE [LARGE SCALE GENOMIC DNA]</scope>
    <source>
        <strain evidence="11 12">OMC1185</strain>
    </source>
</reference>
<dbReference type="InterPro" id="IPR001128">
    <property type="entry name" value="Cyt_P450"/>
</dbReference>
<dbReference type="EMBL" id="ML213520">
    <property type="protein sequence ID" value="TFK48292.1"/>
    <property type="molecule type" value="Genomic_DNA"/>
</dbReference>
<dbReference type="Gene3D" id="1.10.630.10">
    <property type="entry name" value="Cytochrome P450"/>
    <property type="match status" value="1"/>
</dbReference>
<evidence type="ECO:0000256" key="5">
    <source>
        <dbReference type="ARBA" id="ARBA00023002"/>
    </source>
</evidence>
<evidence type="ECO:0000256" key="7">
    <source>
        <dbReference type="ARBA" id="ARBA00023033"/>
    </source>
</evidence>
<dbReference type="GO" id="GO:0004497">
    <property type="term" value="F:monooxygenase activity"/>
    <property type="evidence" value="ECO:0007669"/>
    <property type="project" value="UniProtKB-KW"/>
</dbReference>
<dbReference type="OrthoDB" id="1470350at2759"/>
<dbReference type="AlphaFoldDB" id="A0A5C3MU48"/>
<dbReference type="PROSITE" id="PS00086">
    <property type="entry name" value="CYTOCHROME_P450"/>
    <property type="match status" value="1"/>
</dbReference>
<dbReference type="GO" id="GO:0020037">
    <property type="term" value="F:heme binding"/>
    <property type="evidence" value="ECO:0007669"/>
    <property type="project" value="InterPro"/>
</dbReference>
<evidence type="ECO:0000256" key="6">
    <source>
        <dbReference type="ARBA" id="ARBA00023004"/>
    </source>
</evidence>
<comment type="similarity">
    <text evidence="2 9">Belongs to the cytochrome P450 family.</text>
</comment>
<dbReference type="PANTHER" id="PTHR24287">
    <property type="entry name" value="P450, PUTATIVE (EUROFUNG)-RELATED"/>
    <property type="match status" value="1"/>
</dbReference>
<dbReference type="PANTHER" id="PTHR24287:SF1">
    <property type="entry name" value="P450, PUTATIVE (EUROFUNG)-RELATED"/>
    <property type="match status" value="1"/>
</dbReference>
<protein>
    <submittedName>
        <fullName evidence="11">Cytochrome P450</fullName>
    </submittedName>
</protein>
<evidence type="ECO:0000256" key="2">
    <source>
        <dbReference type="ARBA" id="ARBA00010617"/>
    </source>
</evidence>
<dbReference type="STRING" id="5364.A0A5C3MU48"/>
<comment type="cofactor">
    <cofactor evidence="1 8">
        <name>heme</name>
        <dbReference type="ChEBI" id="CHEBI:30413"/>
    </cofactor>
</comment>
<dbReference type="SUPFAM" id="SSF48264">
    <property type="entry name" value="Cytochrome P450"/>
    <property type="match status" value="1"/>
</dbReference>
<dbReference type="GO" id="GO:0016705">
    <property type="term" value="F:oxidoreductase activity, acting on paired donors, with incorporation or reduction of molecular oxygen"/>
    <property type="evidence" value="ECO:0007669"/>
    <property type="project" value="InterPro"/>
</dbReference>
<keyword evidence="7 9" id="KW-0503">Monooxygenase</keyword>
<dbReference type="CDD" id="cd11063">
    <property type="entry name" value="CYP52"/>
    <property type="match status" value="1"/>
</dbReference>
<gene>
    <name evidence="11" type="ORF">OE88DRAFT_569346</name>
</gene>
<evidence type="ECO:0000313" key="12">
    <source>
        <dbReference type="Proteomes" id="UP000305948"/>
    </source>
</evidence>
<dbReference type="GO" id="GO:0005506">
    <property type="term" value="F:iron ion binding"/>
    <property type="evidence" value="ECO:0007669"/>
    <property type="project" value="InterPro"/>
</dbReference>
<evidence type="ECO:0000256" key="3">
    <source>
        <dbReference type="ARBA" id="ARBA00022617"/>
    </source>
</evidence>
<feature type="region of interest" description="Disordered" evidence="10">
    <location>
        <begin position="538"/>
        <end position="560"/>
    </location>
</feature>
<dbReference type="InterPro" id="IPR002401">
    <property type="entry name" value="Cyt_P450_E_grp-I"/>
</dbReference>
<dbReference type="Pfam" id="PF00067">
    <property type="entry name" value="p450"/>
    <property type="match status" value="1"/>
</dbReference>
<evidence type="ECO:0000256" key="1">
    <source>
        <dbReference type="ARBA" id="ARBA00001971"/>
    </source>
</evidence>
<evidence type="ECO:0000256" key="10">
    <source>
        <dbReference type="SAM" id="MobiDB-lite"/>
    </source>
</evidence>
<dbReference type="InterPro" id="IPR047146">
    <property type="entry name" value="Cyt_P450_E_CYP52_fungi"/>
</dbReference>
<sequence>MDFPPGLVYLSSRLPYVLVPPAVLYLACRACESQVSGGLLTLLWVLCFPVYLLVLSKWTEHRDEREAEAMGAVMPPKLAHDWPLGLDIIWKGLKRFADSYPGDNFRPVIEEYGHIFNSRILGENRIVTVEPEHIKMILATNFNNFEKGGNFQNQVRSVLGTGVFNSDGEMWKFHRSMTRPFFTKDRISHFDIFDRHAEQVVKLMKARFEEGYAIDFQDLIARFTLDSATEFLFGHDVHSLAAGLPYPESAKHKRNHSNHPATAFVNAFSNAQARIAMRGRFGSAWPLIEFWADRAKKYLGPVNEFIEPILQNAIERKKNSKVIEEVAGEREIREGETLLDHLVHYTEDQTILRDEILNMLVAGRDTTAGTMTSLVYMLSQHPDVLTRLREEILNKVGPSRRPSYEDLRDMKYLRAVINETLRLFPIVPANVRSSIKGTILPSKRADGRPYYIPAGTRIAYSVLLMHRRTDLWGHDALQFDPDRFIDERLHKYLTPNPFIFLPFNAGPRICLGQQFAYNEISFMTVRLLQHFSDIALAPDAQPESSKPPSSWANGPGRQPVEKIRPRQHLTLFAFEGLWLRMTEANDSGTA</sequence>
<evidence type="ECO:0000256" key="8">
    <source>
        <dbReference type="PIRSR" id="PIRSR602401-1"/>
    </source>
</evidence>
<keyword evidence="6 8" id="KW-0408">Iron</keyword>
<feature type="binding site" description="axial binding residue" evidence="8">
    <location>
        <position position="510"/>
    </location>
    <ligand>
        <name>heme</name>
        <dbReference type="ChEBI" id="CHEBI:30413"/>
    </ligand>
    <ligandPart>
        <name>Fe</name>
        <dbReference type="ChEBI" id="CHEBI:18248"/>
    </ligandPart>
</feature>
<evidence type="ECO:0000256" key="4">
    <source>
        <dbReference type="ARBA" id="ARBA00022723"/>
    </source>
</evidence>
<dbReference type="InterPro" id="IPR017972">
    <property type="entry name" value="Cyt_P450_CS"/>
</dbReference>
<dbReference type="PRINTS" id="PR00463">
    <property type="entry name" value="EP450I"/>
</dbReference>
<dbReference type="PRINTS" id="PR00385">
    <property type="entry name" value="P450"/>
</dbReference>
<dbReference type="Proteomes" id="UP000305948">
    <property type="component" value="Unassembled WGS sequence"/>
</dbReference>
<dbReference type="InterPro" id="IPR036396">
    <property type="entry name" value="Cyt_P450_sf"/>
</dbReference>
<accession>A0A5C3MU48</accession>
<keyword evidence="4 8" id="KW-0479">Metal-binding</keyword>
<evidence type="ECO:0000256" key="9">
    <source>
        <dbReference type="RuleBase" id="RU000461"/>
    </source>
</evidence>
<evidence type="ECO:0000313" key="11">
    <source>
        <dbReference type="EMBL" id="TFK48292.1"/>
    </source>
</evidence>
<organism evidence="11 12">
    <name type="scientific">Heliocybe sulcata</name>
    <dbReference type="NCBI Taxonomy" id="5364"/>
    <lineage>
        <taxon>Eukaryota</taxon>
        <taxon>Fungi</taxon>
        <taxon>Dikarya</taxon>
        <taxon>Basidiomycota</taxon>
        <taxon>Agaricomycotina</taxon>
        <taxon>Agaricomycetes</taxon>
        <taxon>Gloeophyllales</taxon>
        <taxon>Gloeophyllaceae</taxon>
        <taxon>Heliocybe</taxon>
    </lineage>
</organism>
<keyword evidence="12" id="KW-1185">Reference proteome</keyword>